<dbReference type="InterPro" id="IPR012340">
    <property type="entry name" value="NA-bd_OB-fold"/>
</dbReference>
<name>A0ABS2DRZ9_9BURK</name>
<dbReference type="InterPro" id="IPR011112">
    <property type="entry name" value="Rho-like_N"/>
</dbReference>
<evidence type="ECO:0000256" key="4">
    <source>
        <dbReference type="ARBA" id="ARBA00022806"/>
    </source>
</evidence>
<organism evidence="13 14">
    <name type="scientific">Sutterella massiliensis</name>
    <dbReference type="NCBI Taxonomy" id="1816689"/>
    <lineage>
        <taxon>Bacteria</taxon>
        <taxon>Pseudomonadati</taxon>
        <taxon>Pseudomonadota</taxon>
        <taxon>Betaproteobacteria</taxon>
        <taxon>Burkholderiales</taxon>
        <taxon>Sutterellaceae</taxon>
        <taxon>Sutterella</taxon>
    </lineage>
</organism>
<dbReference type="PANTHER" id="PTHR46425">
    <property type="entry name" value="TRANSCRIPTION TERMINATION FACTOR RHO"/>
    <property type="match status" value="1"/>
</dbReference>
<dbReference type="Gene3D" id="3.40.50.300">
    <property type="entry name" value="P-loop containing nucleotide triphosphate hydrolases"/>
    <property type="match status" value="1"/>
</dbReference>
<dbReference type="Gene3D" id="1.10.720.10">
    <property type="match status" value="1"/>
</dbReference>
<dbReference type="Pfam" id="PF07498">
    <property type="entry name" value="Rho_N"/>
    <property type="match status" value="1"/>
</dbReference>
<dbReference type="EC" id="3.6.4.-" evidence="9 10"/>
<accession>A0ABS2DRZ9</accession>
<feature type="binding site" evidence="9">
    <location>
        <position position="212"/>
    </location>
    <ligand>
        <name>ATP</name>
        <dbReference type="ChEBI" id="CHEBI:30616"/>
    </ligand>
</feature>
<dbReference type="InterPro" id="IPR011129">
    <property type="entry name" value="CSD"/>
</dbReference>
<evidence type="ECO:0000256" key="3">
    <source>
        <dbReference type="ARBA" id="ARBA00022801"/>
    </source>
</evidence>
<evidence type="ECO:0000256" key="9">
    <source>
        <dbReference type="HAMAP-Rule" id="MF_01884"/>
    </source>
</evidence>
<evidence type="ECO:0000256" key="1">
    <source>
        <dbReference type="ARBA" id="ARBA00022472"/>
    </source>
</evidence>
<dbReference type="SMART" id="SM00959">
    <property type="entry name" value="Rho_N"/>
    <property type="match status" value="1"/>
</dbReference>
<dbReference type="RefSeq" id="WP_205102639.1">
    <property type="nucleotide sequence ID" value="NZ_JACJJC010000008.1"/>
</dbReference>
<dbReference type="SMART" id="SM00382">
    <property type="entry name" value="AAA"/>
    <property type="match status" value="1"/>
</dbReference>
<gene>
    <name evidence="9 13" type="primary">rho</name>
    <name evidence="13" type="ORF">H6A60_06225</name>
</gene>
<keyword evidence="2 9" id="KW-0547">Nucleotide-binding</keyword>
<dbReference type="SMART" id="SM00357">
    <property type="entry name" value="CSP"/>
    <property type="match status" value="1"/>
</dbReference>
<keyword evidence="5 9" id="KW-0067">ATP-binding</keyword>
<dbReference type="CDD" id="cd01128">
    <property type="entry name" value="rho_factor_C"/>
    <property type="match status" value="1"/>
</dbReference>
<dbReference type="InterPro" id="IPR004665">
    <property type="entry name" value="Term_rho"/>
</dbReference>
<feature type="domain" description="Rho RNA-BD" evidence="12">
    <location>
        <begin position="48"/>
        <end position="123"/>
    </location>
</feature>
<comment type="function">
    <text evidence="9">Facilitates transcription termination by a mechanism that involves Rho binding to the nascent RNA, activation of Rho's RNA-dependent ATPase activity, and release of the mRNA from the DNA template.</text>
</comment>
<dbReference type="InterPro" id="IPR011113">
    <property type="entry name" value="Rho_RNA-bd"/>
</dbReference>
<keyword evidence="7 9" id="KW-0805">Transcription regulation</keyword>
<dbReference type="InterPro" id="IPR036269">
    <property type="entry name" value="Rho_N_sf"/>
</dbReference>
<sequence length="418" mass="47344">MHLSDLKSLHVSQLLDMAFALEVDNAQRMRKQELMFAILKKKARMGEQIFGDGTLEILPDGFGFLRSPDSSYLASTDDIYISPSQIRRFNLHTGDTIEGEVRVPKDGERYFALVRVETVNGLPPEAIKHRMLFENLTPIFPNERLTLERNMRGEENLTGRIIDMIAPIGKGQRALIVAPPKSGKTVLLQHIAHSITTNHPDVVLMVLLVNERPEEVTEMQRTVKGEVVAATFDEPALRHVQVAEMVIEKAKRLAESKRDVVVLLDSITRLARAYNQVIPSSGKVLTGGVDANALERPKRIFGAARNLEEGGSLTIIGTALIDTGSRMDDVIYEEFKGTGNNEIHLERRLAEKRVYPAINLNRSGTRREELLMKPDNLQKVWVLRKFLYDMDELEAMEFLLDKLKSTKTNDEFFELMKR</sequence>
<dbReference type="Pfam" id="PF07497">
    <property type="entry name" value="Rho_RNA_bind"/>
    <property type="match status" value="1"/>
</dbReference>
<evidence type="ECO:0000313" key="14">
    <source>
        <dbReference type="Proteomes" id="UP000715095"/>
    </source>
</evidence>
<keyword evidence="3 9" id="KW-0378">Hydrolase</keyword>
<dbReference type="Gene3D" id="2.40.50.140">
    <property type="entry name" value="Nucleic acid-binding proteins"/>
    <property type="match status" value="1"/>
</dbReference>
<dbReference type="HAMAP" id="MF_01884">
    <property type="entry name" value="Rho"/>
    <property type="match status" value="1"/>
</dbReference>
<dbReference type="EMBL" id="JACJJC010000008">
    <property type="protein sequence ID" value="MBM6704081.1"/>
    <property type="molecule type" value="Genomic_DNA"/>
</dbReference>
<dbReference type="CDD" id="cd04459">
    <property type="entry name" value="Rho_CSD"/>
    <property type="match status" value="1"/>
</dbReference>
<feature type="binding site" evidence="9">
    <location>
        <begin position="181"/>
        <end position="186"/>
    </location>
    <ligand>
        <name>ATP</name>
        <dbReference type="ChEBI" id="CHEBI:30616"/>
    </ligand>
</feature>
<dbReference type="NCBIfam" id="NF006886">
    <property type="entry name" value="PRK09376.1"/>
    <property type="match status" value="1"/>
</dbReference>
<reference evidence="13 14" key="1">
    <citation type="journal article" date="2021" name="Sci. Rep.">
        <title>The distribution of antibiotic resistance genes in chicken gut microbiota commensals.</title>
        <authorList>
            <person name="Juricova H."/>
            <person name="Matiasovicova J."/>
            <person name="Kubasova T."/>
            <person name="Cejkova D."/>
            <person name="Rychlik I."/>
        </authorList>
    </citation>
    <scope>NUCLEOTIDE SEQUENCE [LARGE SCALE GENOMIC DNA]</scope>
    <source>
        <strain evidence="13 14">An829</strain>
    </source>
</reference>
<evidence type="ECO:0000256" key="11">
    <source>
        <dbReference type="PROSITE-ProRule" id="PRU01203"/>
    </source>
</evidence>
<dbReference type="InterPro" id="IPR027417">
    <property type="entry name" value="P-loop_NTPase"/>
</dbReference>
<keyword evidence="4 9" id="KW-0347">Helicase</keyword>
<proteinExistence type="inferred from homology"/>
<dbReference type="InterPro" id="IPR000194">
    <property type="entry name" value="ATPase_F1/V1/A1_a/bsu_nucl-bd"/>
</dbReference>
<comment type="subunit">
    <text evidence="9">Homohexamer. The homohexamer assembles into an open ring structure.</text>
</comment>
<evidence type="ECO:0000313" key="13">
    <source>
        <dbReference type="EMBL" id="MBM6704081.1"/>
    </source>
</evidence>
<dbReference type="NCBIfam" id="TIGR00767">
    <property type="entry name" value="rho"/>
    <property type="match status" value="1"/>
</dbReference>
<keyword evidence="1 9" id="KW-0806">Transcription termination</keyword>
<dbReference type="Proteomes" id="UP000715095">
    <property type="component" value="Unassembled WGS sequence"/>
</dbReference>
<protein>
    <recommendedName>
        <fullName evidence="9 10">Transcription termination factor Rho</fullName>
        <ecNumber evidence="9 10">3.6.4.-</ecNumber>
    </recommendedName>
    <alternativeName>
        <fullName evidence="9">ATP-dependent helicase Rho</fullName>
    </alternativeName>
</protein>
<comment type="caution">
    <text evidence="9">Lacks conserved residue(s) required for the propagation of feature annotation.</text>
</comment>
<keyword evidence="6 9" id="KW-0694">RNA-binding</keyword>
<feature type="binding site" evidence="9">
    <location>
        <begin position="169"/>
        <end position="174"/>
    </location>
    <ligand>
        <name>ATP</name>
        <dbReference type="ChEBI" id="CHEBI:30616"/>
    </ligand>
</feature>
<evidence type="ECO:0000256" key="8">
    <source>
        <dbReference type="ARBA" id="ARBA00023163"/>
    </source>
</evidence>
<dbReference type="SUPFAM" id="SSF50249">
    <property type="entry name" value="Nucleic acid-binding proteins"/>
    <property type="match status" value="1"/>
</dbReference>
<dbReference type="Pfam" id="PF00006">
    <property type="entry name" value="ATP-synt_ab"/>
    <property type="match status" value="1"/>
</dbReference>
<evidence type="ECO:0000259" key="12">
    <source>
        <dbReference type="PROSITE" id="PS51856"/>
    </source>
</evidence>
<dbReference type="InterPro" id="IPR003593">
    <property type="entry name" value="AAA+_ATPase"/>
</dbReference>
<evidence type="ECO:0000256" key="7">
    <source>
        <dbReference type="ARBA" id="ARBA00023015"/>
    </source>
</evidence>
<keyword evidence="14" id="KW-1185">Reference proteome</keyword>
<evidence type="ECO:0000256" key="10">
    <source>
        <dbReference type="NCBIfam" id="TIGR00767"/>
    </source>
</evidence>
<comment type="similarity">
    <text evidence="9 11">Belongs to the Rho family.</text>
</comment>
<evidence type="ECO:0000256" key="6">
    <source>
        <dbReference type="ARBA" id="ARBA00022884"/>
    </source>
</evidence>
<dbReference type="InterPro" id="IPR041703">
    <property type="entry name" value="Rho_factor_ATP-bd"/>
</dbReference>
<dbReference type="PROSITE" id="PS51856">
    <property type="entry name" value="RHO_RNA_BD"/>
    <property type="match status" value="1"/>
</dbReference>
<evidence type="ECO:0000256" key="5">
    <source>
        <dbReference type="ARBA" id="ARBA00022840"/>
    </source>
</evidence>
<comment type="caution">
    <text evidence="13">The sequence shown here is derived from an EMBL/GenBank/DDBJ whole genome shotgun (WGS) entry which is preliminary data.</text>
</comment>
<evidence type="ECO:0000256" key="2">
    <source>
        <dbReference type="ARBA" id="ARBA00022741"/>
    </source>
</evidence>
<keyword evidence="8 9" id="KW-0804">Transcription</keyword>
<dbReference type="SUPFAM" id="SSF68912">
    <property type="entry name" value="Rho N-terminal domain-like"/>
    <property type="match status" value="1"/>
</dbReference>
<dbReference type="SUPFAM" id="SSF52540">
    <property type="entry name" value="P-loop containing nucleoside triphosphate hydrolases"/>
    <property type="match status" value="1"/>
</dbReference>
<dbReference type="PANTHER" id="PTHR46425:SF1">
    <property type="entry name" value="TRANSCRIPTION TERMINATION FACTOR RHO"/>
    <property type="match status" value="1"/>
</dbReference>